<proteinExistence type="predicted"/>
<dbReference type="AlphaFoldDB" id="A0A5K7Z025"/>
<evidence type="ECO:0000313" key="2">
    <source>
        <dbReference type="EMBL" id="BBO74035.1"/>
    </source>
</evidence>
<dbReference type="InterPro" id="IPR015011">
    <property type="entry name" value="Threonyl-tRNA_syn_edit_dom_arc"/>
</dbReference>
<feature type="domain" description="Threonyl-tRNA synthetase editing" evidence="1">
    <location>
        <begin position="1"/>
        <end position="134"/>
    </location>
</feature>
<dbReference type="Proteomes" id="UP000427769">
    <property type="component" value="Chromosome"/>
</dbReference>
<evidence type="ECO:0000259" key="1">
    <source>
        <dbReference type="Pfam" id="PF08915"/>
    </source>
</evidence>
<dbReference type="GO" id="GO:0005524">
    <property type="term" value="F:ATP binding"/>
    <property type="evidence" value="ECO:0007669"/>
    <property type="project" value="InterPro"/>
</dbReference>
<dbReference type="Gene3D" id="3.50.80.10">
    <property type="entry name" value="D-tyrosyl-tRNA(Tyr) deacylase"/>
    <property type="match status" value="1"/>
</dbReference>
<dbReference type="GO" id="GO:0008270">
    <property type="term" value="F:zinc ion binding"/>
    <property type="evidence" value="ECO:0007669"/>
    <property type="project" value="InterPro"/>
</dbReference>
<name>A0A5K7Z025_9BACT</name>
<reference evidence="2 3" key="1">
    <citation type="submission" date="2019-11" db="EMBL/GenBank/DDBJ databases">
        <title>Comparative genomics of hydrocarbon-degrading Desulfosarcina strains.</title>
        <authorList>
            <person name="Watanabe M."/>
            <person name="Kojima H."/>
            <person name="Fukui M."/>
        </authorList>
    </citation>
    <scope>NUCLEOTIDE SEQUENCE [LARGE SCALE GENOMIC DNA]</scope>
    <source>
        <strain evidence="2 3">PP31</strain>
    </source>
</reference>
<dbReference type="RefSeq" id="WP_155303095.1">
    <property type="nucleotide sequence ID" value="NZ_AP021875.1"/>
</dbReference>
<protein>
    <recommendedName>
        <fullName evidence="1">Threonyl-tRNA synthetase editing domain-containing protein</fullName>
    </recommendedName>
</protein>
<dbReference type="InterPro" id="IPR023509">
    <property type="entry name" value="DTD-like_sf"/>
</dbReference>
<evidence type="ECO:0000313" key="3">
    <source>
        <dbReference type="Proteomes" id="UP000427769"/>
    </source>
</evidence>
<dbReference type="Pfam" id="PF08915">
    <property type="entry name" value="tRNA-Thr_ED"/>
    <property type="match status" value="1"/>
</dbReference>
<sequence>MKVLFWYCDNFAWKPTIKTLPDAPDAAASEHQRCIVAFIHVEPEDVEKGSSAETKLVKNAKWLARKWETQRVVLHSFTHLAEDKAEPEGAKMLIDRVHSRLEKADYDPVQTPYGHFNDLSIQAPGHPLARIFKAF</sequence>
<organism evidence="2 3">
    <name type="scientific">Desulfosarcina widdelii</name>
    <dbReference type="NCBI Taxonomy" id="947919"/>
    <lineage>
        <taxon>Bacteria</taxon>
        <taxon>Pseudomonadati</taxon>
        <taxon>Thermodesulfobacteriota</taxon>
        <taxon>Desulfobacteria</taxon>
        <taxon>Desulfobacterales</taxon>
        <taxon>Desulfosarcinaceae</taxon>
        <taxon>Desulfosarcina</taxon>
    </lineage>
</organism>
<dbReference type="EMBL" id="AP021875">
    <property type="protein sequence ID" value="BBO74035.1"/>
    <property type="molecule type" value="Genomic_DNA"/>
</dbReference>
<accession>A0A5K7Z025</accession>
<dbReference type="GO" id="GO:0005737">
    <property type="term" value="C:cytoplasm"/>
    <property type="evidence" value="ECO:0007669"/>
    <property type="project" value="InterPro"/>
</dbReference>
<keyword evidence="3" id="KW-1185">Reference proteome</keyword>
<dbReference type="OrthoDB" id="9789820at2"/>
<dbReference type="GO" id="GO:0004829">
    <property type="term" value="F:threonine-tRNA ligase activity"/>
    <property type="evidence" value="ECO:0007669"/>
    <property type="project" value="InterPro"/>
</dbReference>
<dbReference type="KEGG" id="dwd:DSCW_14520"/>
<gene>
    <name evidence="2" type="ORF">DSCW_14520</name>
</gene>